<proteinExistence type="predicted"/>
<dbReference type="PANTHER" id="PTHR35006:SF2">
    <property type="entry name" value="GLYOXALASE FAMILY PROTEIN (AFU_ORTHOLOGUE AFUA_5G14830)"/>
    <property type="match status" value="1"/>
</dbReference>
<dbReference type="InterPro" id="IPR037523">
    <property type="entry name" value="VOC_core"/>
</dbReference>
<name>A0ABS6SFE3_9SPHN</name>
<accession>A0ABS6SFE3</accession>
<evidence type="ECO:0000313" key="2">
    <source>
        <dbReference type="EMBL" id="MBV7257124.1"/>
    </source>
</evidence>
<dbReference type="RefSeq" id="WP_218445953.1">
    <property type="nucleotide sequence ID" value="NZ_JAGSPA010000003.1"/>
</dbReference>
<evidence type="ECO:0000313" key="3">
    <source>
        <dbReference type="Proteomes" id="UP000722336"/>
    </source>
</evidence>
<reference evidence="2 3" key="1">
    <citation type="submission" date="2021-04" db="EMBL/GenBank/DDBJ databases">
        <authorList>
            <person name="Pira H."/>
            <person name="Risdian C."/>
            <person name="Wink J."/>
        </authorList>
    </citation>
    <scope>NUCLEOTIDE SEQUENCE [LARGE SCALE GENOMIC DNA]</scope>
    <source>
        <strain evidence="2 3">WHA3</strain>
    </source>
</reference>
<protein>
    <submittedName>
        <fullName evidence="2">VOC family protein</fullName>
    </submittedName>
</protein>
<dbReference type="PROSITE" id="PS51819">
    <property type="entry name" value="VOC"/>
    <property type="match status" value="1"/>
</dbReference>
<dbReference type="PANTHER" id="PTHR35006">
    <property type="entry name" value="GLYOXALASE FAMILY PROTEIN (AFU_ORTHOLOGUE AFUA_5G14830)"/>
    <property type="match status" value="1"/>
</dbReference>
<keyword evidence="3" id="KW-1185">Reference proteome</keyword>
<organism evidence="2 3">
    <name type="scientific">Pacificimonas pallii</name>
    <dbReference type="NCBI Taxonomy" id="2827236"/>
    <lineage>
        <taxon>Bacteria</taxon>
        <taxon>Pseudomonadati</taxon>
        <taxon>Pseudomonadota</taxon>
        <taxon>Alphaproteobacteria</taxon>
        <taxon>Sphingomonadales</taxon>
        <taxon>Sphingosinicellaceae</taxon>
        <taxon>Pacificimonas</taxon>
    </lineage>
</organism>
<dbReference type="Proteomes" id="UP000722336">
    <property type="component" value="Unassembled WGS sequence"/>
</dbReference>
<dbReference type="InterPro" id="IPR004360">
    <property type="entry name" value="Glyas_Fos-R_dOase_dom"/>
</dbReference>
<sequence>MIDHLEVQTRQFGDVFSFYQCVLPHVGYRLEVDGPAKGFANGDRLDFFIVEGAPSTDVHFAFRAPDRNVVDTIFETAGSEGWTQERPPALAPHIHPNYYAAYLRDPDGRLIEFVTHVES</sequence>
<dbReference type="EMBL" id="JAGSPA010000003">
    <property type="protein sequence ID" value="MBV7257124.1"/>
    <property type="molecule type" value="Genomic_DNA"/>
</dbReference>
<evidence type="ECO:0000259" key="1">
    <source>
        <dbReference type="PROSITE" id="PS51819"/>
    </source>
</evidence>
<dbReference type="Pfam" id="PF00903">
    <property type="entry name" value="Glyoxalase"/>
    <property type="match status" value="1"/>
</dbReference>
<feature type="domain" description="VOC" evidence="1">
    <location>
        <begin position="1"/>
        <end position="116"/>
    </location>
</feature>
<gene>
    <name evidence="2" type="ORF">KCG44_10055</name>
</gene>
<comment type="caution">
    <text evidence="2">The sequence shown here is derived from an EMBL/GenBank/DDBJ whole genome shotgun (WGS) entry which is preliminary data.</text>
</comment>